<gene>
    <name evidence="2" type="ORF">F511_32157</name>
</gene>
<feature type="compositionally biased region" description="Polar residues" evidence="1">
    <location>
        <begin position="239"/>
        <end position="253"/>
    </location>
</feature>
<accession>A0A2Z7A2W7</accession>
<dbReference type="AlphaFoldDB" id="A0A2Z7A2W7"/>
<keyword evidence="3" id="KW-1185">Reference proteome</keyword>
<feature type="region of interest" description="Disordered" evidence="1">
    <location>
        <begin position="237"/>
        <end position="259"/>
    </location>
</feature>
<evidence type="ECO:0000256" key="1">
    <source>
        <dbReference type="SAM" id="MobiDB-lite"/>
    </source>
</evidence>
<dbReference type="EMBL" id="KV019628">
    <property type="protein sequence ID" value="KZV15759.1"/>
    <property type="molecule type" value="Genomic_DNA"/>
</dbReference>
<protein>
    <recommendedName>
        <fullName evidence="4">Dystroglycan-like</fullName>
    </recommendedName>
</protein>
<name>A0A2Z7A2W7_9LAMI</name>
<evidence type="ECO:0000313" key="3">
    <source>
        <dbReference type="Proteomes" id="UP000250235"/>
    </source>
</evidence>
<dbReference type="Proteomes" id="UP000250235">
    <property type="component" value="Unassembled WGS sequence"/>
</dbReference>
<evidence type="ECO:0000313" key="2">
    <source>
        <dbReference type="EMBL" id="KZV15759.1"/>
    </source>
</evidence>
<reference evidence="2 3" key="1">
    <citation type="journal article" date="2015" name="Proc. Natl. Acad. Sci. U.S.A.">
        <title>The resurrection genome of Boea hygrometrica: A blueprint for survival of dehydration.</title>
        <authorList>
            <person name="Xiao L."/>
            <person name="Yang G."/>
            <person name="Zhang L."/>
            <person name="Yang X."/>
            <person name="Zhao S."/>
            <person name="Ji Z."/>
            <person name="Zhou Q."/>
            <person name="Hu M."/>
            <person name="Wang Y."/>
            <person name="Chen M."/>
            <person name="Xu Y."/>
            <person name="Jin H."/>
            <person name="Xiao X."/>
            <person name="Hu G."/>
            <person name="Bao F."/>
            <person name="Hu Y."/>
            <person name="Wan P."/>
            <person name="Li L."/>
            <person name="Deng X."/>
            <person name="Kuang T."/>
            <person name="Xiang C."/>
            <person name="Zhu J.K."/>
            <person name="Oliver M.J."/>
            <person name="He Y."/>
        </authorList>
    </citation>
    <scope>NUCLEOTIDE SEQUENCE [LARGE SCALE GENOMIC DNA]</scope>
    <source>
        <strain evidence="3">cv. XS01</strain>
    </source>
</reference>
<proteinExistence type="predicted"/>
<dbReference type="OrthoDB" id="1751168at2759"/>
<evidence type="ECO:0008006" key="4">
    <source>
        <dbReference type="Google" id="ProtNLM"/>
    </source>
</evidence>
<sequence length="259" mass="28262">MAYFTVNALQVNLESVLSMDNAGMVKMFKSLEESGMRGFLGVSGSVFEGALIEFFANAKVIVGTIVSTAANWKMVVTKDLFREKFQLPTEGMVSFSELPTKAVAEMKVLFSVTGVPLRPLNKKKDIKVEYQLLHDIVAKSLCAKAGSFDVVTSENFEMMVAINSGLKVNWGHILFQTLVAMVYIPGKQSQGFVVPLSILLEKLVKEDLGDSLALHPLKVLNNKSVLTYMKKNQAAPQAGKTSKQLGDTASENKFTADGL</sequence>
<organism evidence="2 3">
    <name type="scientific">Dorcoceras hygrometricum</name>
    <dbReference type="NCBI Taxonomy" id="472368"/>
    <lineage>
        <taxon>Eukaryota</taxon>
        <taxon>Viridiplantae</taxon>
        <taxon>Streptophyta</taxon>
        <taxon>Embryophyta</taxon>
        <taxon>Tracheophyta</taxon>
        <taxon>Spermatophyta</taxon>
        <taxon>Magnoliopsida</taxon>
        <taxon>eudicotyledons</taxon>
        <taxon>Gunneridae</taxon>
        <taxon>Pentapetalae</taxon>
        <taxon>asterids</taxon>
        <taxon>lamiids</taxon>
        <taxon>Lamiales</taxon>
        <taxon>Gesneriaceae</taxon>
        <taxon>Didymocarpoideae</taxon>
        <taxon>Trichosporeae</taxon>
        <taxon>Loxocarpinae</taxon>
        <taxon>Dorcoceras</taxon>
    </lineage>
</organism>